<dbReference type="ExpressionAtlas" id="A0A1D6L0L0">
    <property type="expression patterns" value="baseline and differential"/>
</dbReference>
<dbReference type="InterPro" id="IPR001024">
    <property type="entry name" value="PLAT/LH2_dom"/>
</dbReference>
<dbReference type="InterPro" id="IPR000907">
    <property type="entry name" value="LipOase"/>
</dbReference>
<gene>
    <name evidence="2" type="ORF">ZEAMMB73_Zm00001d033624</name>
</gene>
<dbReference type="GO" id="GO:0016702">
    <property type="term" value="F:oxidoreductase activity, acting on single donors with incorporation of molecular oxygen, incorporation of two atoms of oxygen"/>
    <property type="evidence" value="ECO:0007669"/>
    <property type="project" value="InterPro"/>
</dbReference>
<evidence type="ECO:0000256" key="1">
    <source>
        <dbReference type="PROSITE-ProRule" id="PRU00152"/>
    </source>
</evidence>
<name>A0A1D6L0L0_MAIZE</name>
<dbReference type="InterPro" id="IPR042057">
    <property type="entry name" value="Lipoxy_PLAT/LH2"/>
</dbReference>
<protein>
    <submittedName>
        <fullName evidence="2">Lipoxygenase4</fullName>
    </submittedName>
</protein>
<dbReference type="InterPro" id="IPR036392">
    <property type="entry name" value="PLAT/LH2_dom_sf"/>
</dbReference>
<dbReference type="PANTHER" id="PTHR11771">
    <property type="entry name" value="LIPOXYGENASE"/>
    <property type="match status" value="1"/>
</dbReference>
<dbReference type="EMBL" id="CM007647">
    <property type="protein sequence ID" value="ONM08101.1"/>
    <property type="molecule type" value="Genomic_DNA"/>
</dbReference>
<dbReference type="Pfam" id="PF01477">
    <property type="entry name" value="PLAT"/>
    <property type="match status" value="1"/>
</dbReference>
<evidence type="ECO:0000313" key="2">
    <source>
        <dbReference type="EMBL" id="ONM08101.1"/>
    </source>
</evidence>
<dbReference type="GO" id="GO:0046872">
    <property type="term" value="F:metal ion binding"/>
    <property type="evidence" value="ECO:0007669"/>
    <property type="project" value="InterPro"/>
</dbReference>
<reference evidence="2" key="1">
    <citation type="submission" date="2015-12" db="EMBL/GenBank/DDBJ databases">
        <title>Update maize B73 reference genome by single molecule sequencing technologies.</title>
        <authorList>
            <consortium name="Maize Genome Sequencing Project"/>
            <person name="Ware D."/>
        </authorList>
    </citation>
    <scope>NUCLEOTIDE SEQUENCE [LARGE SCALE GENOMIC DNA]</scope>
    <source>
        <tissue evidence="2">Seedling</tissue>
    </source>
</reference>
<organism evidence="2">
    <name type="scientific">Zea mays</name>
    <name type="common">Maize</name>
    <dbReference type="NCBI Taxonomy" id="4577"/>
    <lineage>
        <taxon>Eukaryota</taxon>
        <taxon>Viridiplantae</taxon>
        <taxon>Streptophyta</taxon>
        <taxon>Embryophyta</taxon>
        <taxon>Tracheophyta</taxon>
        <taxon>Spermatophyta</taxon>
        <taxon>Magnoliopsida</taxon>
        <taxon>Liliopsida</taxon>
        <taxon>Poales</taxon>
        <taxon>Poaceae</taxon>
        <taxon>PACMAD clade</taxon>
        <taxon>Panicoideae</taxon>
        <taxon>Andropogonodae</taxon>
        <taxon>Andropogoneae</taxon>
        <taxon>Tripsacinae</taxon>
        <taxon>Zea</taxon>
    </lineage>
</organism>
<dbReference type="Gene3D" id="2.60.60.20">
    <property type="entry name" value="PLAT/LH2 domain"/>
    <property type="match status" value="1"/>
</dbReference>
<dbReference type="SUPFAM" id="SSF49723">
    <property type="entry name" value="Lipase/lipooxygenase domain (PLAT/LH2 domain)"/>
    <property type="match status" value="1"/>
</dbReference>
<accession>A0A1D6L0L0</accession>
<sequence>MFWHGVADRLTGKNKEAWNEGKIRGTVRLVKKEVLDVGDFNASLLDGVHRILGWDDGVAFQLVSATAADPSNGSRGKVGKAAHLEEAVVSLKSTTDGETVYRVSFEWDGSQGVPGAVLVRNLQHAEFFLKSLTLEGVPGRGTVVFVANSWIYPHNLYSQERVFFANDVSILPLRFLFWVRWRREYSYSGYEILSNVTHLRVINTSRAYLLRNVATEHGSGASQLFIIFF</sequence>
<dbReference type="GO" id="GO:0034440">
    <property type="term" value="P:lipid oxidation"/>
    <property type="evidence" value="ECO:0007669"/>
    <property type="project" value="InterPro"/>
</dbReference>
<dbReference type="PROSITE" id="PS50095">
    <property type="entry name" value="PLAT"/>
    <property type="match status" value="1"/>
</dbReference>
<dbReference type="SMART" id="SM00308">
    <property type="entry name" value="LH2"/>
    <property type="match status" value="1"/>
</dbReference>
<dbReference type="CDD" id="cd01751">
    <property type="entry name" value="PLAT_LH2"/>
    <property type="match status" value="1"/>
</dbReference>
<proteinExistence type="predicted"/>
<dbReference type="AlphaFoldDB" id="A0A1D6L0L0"/>
<comment type="caution">
    <text evidence="1">Lacks conserved residue(s) required for the propagation of feature annotation.</text>
</comment>